<dbReference type="CDD" id="cd01347">
    <property type="entry name" value="ligand_gated_channel"/>
    <property type="match status" value="1"/>
</dbReference>
<evidence type="ECO:0000256" key="8">
    <source>
        <dbReference type="ARBA" id="ARBA00023136"/>
    </source>
</evidence>
<dbReference type="PROSITE" id="PS52016">
    <property type="entry name" value="TONB_DEPENDENT_REC_3"/>
    <property type="match status" value="1"/>
</dbReference>
<name>A0ABT6J6V9_9GAMM</name>
<dbReference type="PANTHER" id="PTHR40980:SF3">
    <property type="entry name" value="TONB-DEPENDENT RECEPTOR-LIKE BETA-BARREL DOMAIN-CONTAINING PROTEIN"/>
    <property type="match status" value="1"/>
</dbReference>
<evidence type="ECO:0000256" key="6">
    <source>
        <dbReference type="ARBA" id="ARBA00023004"/>
    </source>
</evidence>
<evidence type="ECO:0000256" key="7">
    <source>
        <dbReference type="ARBA" id="ARBA00023077"/>
    </source>
</evidence>
<dbReference type="RefSeq" id="WP_280573502.1">
    <property type="nucleotide sequence ID" value="NZ_JARXRM010000025.1"/>
</dbReference>
<keyword evidence="15" id="KW-1185">Reference proteome</keyword>
<dbReference type="Pfam" id="PF00593">
    <property type="entry name" value="TonB_dep_Rec_b-barrel"/>
    <property type="match status" value="1"/>
</dbReference>
<dbReference type="InterPro" id="IPR010104">
    <property type="entry name" value="TonB_rcpt_bac"/>
</dbReference>
<evidence type="ECO:0000256" key="9">
    <source>
        <dbReference type="ARBA" id="ARBA00023237"/>
    </source>
</evidence>
<feature type="domain" description="Secretin/TonB short N-terminal" evidence="13">
    <location>
        <begin position="50"/>
        <end position="101"/>
    </location>
</feature>
<evidence type="ECO:0000313" key="15">
    <source>
        <dbReference type="Proteomes" id="UP001156940"/>
    </source>
</evidence>
<gene>
    <name evidence="14" type="ORF">QFW77_06140</name>
</gene>
<dbReference type="InterPro" id="IPR011662">
    <property type="entry name" value="Secretin/TonB_short_N"/>
</dbReference>
<evidence type="ECO:0000256" key="2">
    <source>
        <dbReference type="ARBA" id="ARBA00022448"/>
    </source>
</evidence>
<keyword evidence="7 11" id="KW-0798">TonB box</keyword>
<evidence type="ECO:0000256" key="3">
    <source>
        <dbReference type="ARBA" id="ARBA00022452"/>
    </source>
</evidence>
<accession>A0ABT6J6V9</accession>
<dbReference type="InterPro" id="IPR000531">
    <property type="entry name" value="Beta-barrel_TonB"/>
</dbReference>
<proteinExistence type="inferred from homology"/>
<dbReference type="InterPro" id="IPR012910">
    <property type="entry name" value="Plug_dom"/>
</dbReference>
<keyword evidence="8 10" id="KW-0472">Membrane</keyword>
<dbReference type="InterPro" id="IPR039426">
    <property type="entry name" value="TonB-dep_rcpt-like"/>
</dbReference>
<evidence type="ECO:0000256" key="1">
    <source>
        <dbReference type="ARBA" id="ARBA00004571"/>
    </source>
</evidence>
<dbReference type="NCBIfam" id="TIGR01782">
    <property type="entry name" value="TonB-Xanth-Caul"/>
    <property type="match status" value="1"/>
</dbReference>
<dbReference type="EMBL" id="JARXRM010000025">
    <property type="protein sequence ID" value="MDH5822570.1"/>
    <property type="molecule type" value="Genomic_DNA"/>
</dbReference>
<dbReference type="Gene3D" id="2.170.130.10">
    <property type="entry name" value="TonB-dependent receptor, plug domain"/>
    <property type="match status" value="1"/>
</dbReference>
<keyword evidence="3 10" id="KW-1134">Transmembrane beta strand</keyword>
<evidence type="ECO:0000259" key="13">
    <source>
        <dbReference type="SMART" id="SM00965"/>
    </source>
</evidence>
<feature type="signal peptide" evidence="12">
    <location>
        <begin position="1"/>
        <end position="22"/>
    </location>
</feature>
<sequence length="1013" mass="110447">MRRILFLSIALALQAATTTATAQEAGVATEAIASQPLDRALNALSRQTGLQFVYGAQAAGNPETRAIPAGLPPEEGLKRLLAGTGLRHRYLNATTVTIEAAGAMDAPAPAPAVPGAAPGAAAVPQALSPVQELESVQVVGSYSRSLEQAVDIKRSNIGFSDSIVATDVADFPEQNLSEALQRMPGVTIERNKGLGTRVNVRGLPSEFTHVSINNLATASGSGGRDVEFDIFASEIIQQVTVQKSPTAADEEGGIAGSVLISTARPFDYDGRKLVASAEGAYNSISEQTDPRLSFLASDTRGDWGALVSFSKAERTNRTDSTSGINFRPMFRFLEASDPRGSQAAEVLERDAGIVVRDRTDRDETGRIIFQDKVGDRVYLNDQDKWGATASVQYRPSNRFSLTFDAMIGGYDTTEDEYDAAAYSASSRSTLETIHEYDATTLSEHGMVVLRDVSYTATQHEFLSKERINRTDYSQYSVAMDWKGDSWGIDAMLGYSGAEKTLDYANLKHVAYAPSRTRWTGNSGETVPSDNPGTIDMYDAPQAYLFEAYETTLEQVTDDKYAAQLDFSKALDLAFLPALRTVQFGARYTDKSKERQYGELKITGPAAGDTSWVDTRTLADSPLQWVSDIVPGGAYGVKDLDWRQVSNEYARGAFRYPGFATPFDEGQYYRVDEEVTSLYAMADFAFDLGSVPLSVNAGARYSDTAVLSFGYHPVQNADGTTGYTDSPVSRTGGYDDILPSLNMTAELSDGLLLRAAASETLIRPQLTDIAYKRTASWNSFRFTDGNPDLLPTTARQWEIGLEKYLENGGLLAASYFRKKIEGVVVNSLTGVVEDVAVYNANGTLNGRYDFDVYQPVNADGSYEVDGVELIAQLPLAMLHGALEGFGVNANYTRLDSSLAGESDLGIGTPMPGLAENTFNVTLYYDNDRFDARLSYNHKDEYVESIGYNMYPIWRDAYGQLDMSIGYRLTDSIKLTLKGINMTDEETGGYTMDPSFPTMYERSGRRISLGIRADF</sequence>
<evidence type="ECO:0000313" key="14">
    <source>
        <dbReference type="EMBL" id="MDH5822570.1"/>
    </source>
</evidence>
<dbReference type="Pfam" id="PF07715">
    <property type="entry name" value="Plug"/>
    <property type="match status" value="1"/>
</dbReference>
<comment type="subcellular location">
    <subcellularLocation>
        <location evidence="1 10">Cell outer membrane</location>
        <topology evidence="1 10">Multi-pass membrane protein</topology>
    </subcellularLocation>
</comment>
<keyword evidence="6" id="KW-0408">Iron</keyword>
<keyword evidence="9 10" id="KW-0998">Cell outer membrane</keyword>
<keyword evidence="4" id="KW-0410">Iron transport</keyword>
<dbReference type="InterPro" id="IPR036942">
    <property type="entry name" value="Beta-barrel_TonB_sf"/>
</dbReference>
<comment type="similarity">
    <text evidence="10 11">Belongs to the TonB-dependent receptor family.</text>
</comment>
<evidence type="ECO:0000256" key="11">
    <source>
        <dbReference type="RuleBase" id="RU003357"/>
    </source>
</evidence>
<protein>
    <submittedName>
        <fullName evidence="14">TonB-dependent receptor</fullName>
    </submittedName>
</protein>
<evidence type="ECO:0000256" key="4">
    <source>
        <dbReference type="ARBA" id="ARBA00022496"/>
    </source>
</evidence>
<keyword evidence="12" id="KW-0732">Signal</keyword>
<dbReference type="SUPFAM" id="SSF56935">
    <property type="entry name" value="Porins"/>
    <property type="match status" value="1"/>
</dbReference>
<dbReference type="InterPro" id="IPR037066">
    <property type="entry name" value="Plug_dom_sf"/>
</dbReference>
<dbReference type="Gene3D" id="2.40.170.20">
    <property type="entry name" value="TonB-dependent receptor, beta-barrel domain"/>
    <property type="match status" value="1"/>
</dbReference>
<evidence type="ECO:0000256" key="5">
    <source>
        <dbReference type="ARBA" id="ARBA00022692"/>
    </source>
</evidence>
<dbReference type="Gene3D" id="3.55.50.30">
    <property type="match status" value="1"/>
</dbReference>
<evidence type="ECO:0000256" key="10">
    <source>
        <dbReference type="PROSITE-ProRule" id="PRU01360"/>
    </source>
</evidence>
<keyword evidence="5 10" id="KW-0812">Transmembrane</keyword>
<keyword evidence="2 10" id="KW-0813">Transport</keyword>
<keyword evidence="4" id="KW-0406">Ion transport</keyword>
<feature type="chain" id="PRO_5047256151" evidence="12">
    <location>
        <begin position="23"/>
        <end position="1013"/>
    </location>
</feature>
<comment type="caution">
    <text evidence="14">The sequence shown here is derived from an EMBL/GenBank/DDBJ whole genome shotgun (WGS) entry which is preliminary data.</text>
</comment>
<organism evidence="14 15">
    <name type="scientific">Luteimonas endophytica</name>
    <dbReference type="NCBI Taxonomy" id="3042023"/>
    <lineage>
        <taxon>Bacteria</taxon>
        <taxon>Pseudomonadati</taxon>
        <taxon>Pseudomonadota</taxon>
        <taxon>Gammaproteobacteria</taxon>
        <taxon>Lysobacterales</taxon>
        <taxon>Lysobacteraceae</taxon>
        <taxon>Luteimonas</taxon>
    </lineage>
</organism>
<evidence type="ECO:0000256" key="12">
    <source>
        <dbReference type="SAM" id="SignalP"/>
    </source>
</evidence>
<dbReference type="PANTHER" id="PTHR40980">
    <property type="entry name" value="PLUG DOMAIN-CONTAINING PROTEIN"/>
    <property type="match status" value="1"/>
</dbReference>
<dbReference type="SMART" id="SM00965">
    <property type="entry name" value="STN"/>
    <property type="match status" value="1"/>
</dbReference>
<dbReference type="Proteomes" id="UP001156940">
    <property type="component" value="Unassembled WGS sequence"/>
</dbReference>
<keyword evidence="14" id="KW-0675">Receptor</keyword>
<reference evidence="14 15" key="1">
    <citation type="submission" date="2023-04" db="EMBL/GenBank/DDBJ databases">
        <title>Luteimonas endophyticus RD2P54.</title>
        <authorList>
            <person name="Sun J.-Q."/>
        </authorList>
    </citation>
    <scope>NUCLEOTIDE SEQUENCE [LARGE SCALE GENOMIC DNA]</scope>
    <source>
        <strain evidence="14 15">RD2P54</strain>
    </source>
</reference>